<feature type="binding site" evidence="13">
    <location>
        <position position="462"/>
    </location>
    <ligand>
        <name>Zn(2+)</name>
        <dbReference type="ChEBI" id="CHEBI:29105"/>
        <note>catalytic</note>
    </ligand>
</feature>
<feature type="transmembrane region" description="Helical" evidence="13">
    <location>
        <begin position="12"/>
        <end position="33"/>
    </location>
</feature>
<dbReference type="EC" id="3.4.24.-" evidence="13"/>
<dbReference type="Pfam" id="PF00004">
    <property type="entry name" value="AAA"/>
    <property type="match status" value="1"/>
</dbReference>
<evidence type="ECO:0000313" key="18">
    <source>
        <dbReference type="Proteomes" id="UP001059480"/>
    </source>
</evidence>
<feature type="compositionally biased region" description="Basic and acidic residues" evidence="15">
    <location>
        <begin position="711"/>
        <end position="732"/>
    </location>
</feature>
<dbReference type="InterPro" id="IPR003960">
    <property type="entry name" value="ATPase_AAA_CS"/>
</dbReference>
<accession>A0ABT1WM91</accession>
<dbReference type="EMBL" id="JANHNZ010000002">
    <property type="protein sequence ID" value="MCQ9209641.1"/>
    <property type="molecule type" value="Genomic_DNA"/>
</dbReference>
<keyword evidence="9 13" id="KW-0067">ATP-binding</keyword>
<dbReference type="RefSeq" id="WP_256944749.1">
    <property type="nucleotide sequence ID" value="NZ_JANHNZ010000002.1"/>
</dbReference>
<evidence type="ECO:0000256" key="2">
    <source>
        <dbReference type="ARBA" id="ARBA00010044"/>
    </source>
</evidence>
<organism evidence="17 18">
    <name type="scientific">Granulicatella seriolae</name>
    <dbReference type="NCBI Taxonomy" id="2967226"/>
    <lineage>
        <taxon>Bacteria</taxon>
        <taxon>Bacillati</taxon>
        <taxon>Bacillota</taxon>
        <taxon>Bacilli</taxon>
        <taxon>Lactobacillales</taxon>
        <taxon>Carnobacteriaceae</taxon>
        <taxon>Granulicatella</taxon>
    </lineage>
</organism>
<sequence>MKNNNNNNRRNLLQNSFMYVLVFLSIIAVISMFTQNGASNPAQISYTEFITQLKGGEIKKFQTQFQNGVYNVDGEYKEAKERSSSSSDAGGLAIFDNRSTTTTTFKTTILPNTDTLKDVTDAAVATKTEMKTLSESQNSLWVSIGFQILLYGGIAAFIYFVFMSSQSGQGGQRGVMNFGKTKVEDQNKQKIKVRFSDVAGAEEEKQELVEVVEFLKDPRRFTALGARIPAGVLLEGPPGTGKTLLAKAVAGEAGVPFYSISGSEFVEMFVGVGASRVRDLFDNAKKNAPAIIFIDEIDAVGRQRGAGMGGGHDEREQTLNQLLVEMDGFQGNEGIIVIAATNRSDVLDPALLRPGRFDRQILVGRPDVKGREAILKVHARNKKLAPNVDLKVVAQQTPGFSGAELENLLNEAALVAARRDKKVIDALDIDEAHDRVIAGPAKRDRVISKREREMVAYHEAGHTVVGMVLSDARVVHKVTIVPRGRAGGYAIMLPREDRFLMTKNELLDQVVGLLGGRVAEELIFNEQTTGASNDFEQATGIVRSMVTEYGMVDELGTVQYEGNHQVFVGRDYNQTKVYSDQVAFEIDNAVRQLMKEAHDKAYKILSEHSDQLKLIAEKLLELETLDEKAIASLFNTGKMPVENTTDYPSEAEATSFEQAKEALEKKEAKRLAEEEKALEERNVSEKSSDSKEDSSKTESHHASGRNAHVVQEGHDHHESHTKEEENHANDVFDRDDDFFDRKDDTEK</sequence>
<proteinExistence type="inferred from homology"/>
<dbReference type="GO" id="GO:0008237">
    <property type="term" value="F:metallopeptidase activity"/>
    <property type="evidence" value="ECO:0007669"/>
    <property type="project" value="UniProtKB-KW"/>
</dbReference>
<dbReference type="SUPFAM" id="SSF52540">
    <property type="entry name" value="P-loop containing nucleoside triphosphate hydrolases"/>
    <property type="match status" value="1"/>
</dbReference>
<dbReference type="Gene3D" id="1.10.8.60">
    <property type="match status" value="1"/>
</dbReference>
<dbReference type="HAMAP" id="MF_01458">
    <property type="entry name" value="FtsH"/>
    <property type="match status" value="1"/>
</dbReference>
<keyword evidence="7 13" id="KW-0378">Hydrolase</keyword>
<dbReference type="Proteomes" id="UP001059480">
    <property type="component" value="Unassembled WGS sequence"/>
</dbReference>
<dbReference type="Gene3D" id="3.40.50.300">
    <property type="entry name" value="P-loop containing nucleotide triphosphate hydrolases"/>
    <property type="match status" value="1"/>
</dbReference>
<keyword evidence="5 13" id="KW-0479">Metal-binding</keyword>
<keyword evidence="13" id="KW-1003">Cell membrane</keyword>
<reference evidence="17" key="1">
    <citation type="submission" date="2022-07" db="EMBL/GenBank/DDBJ databases">
        <authorList>
            <person name="Jung M.-Y."/>
            <person name="Lee M."/>
        </authorList>
    </citation>
    <scope>NUCLEOTIDE SEQUENCE</scope>
    <source>
        <strain evidence="17">S8</strain>
    </source>
</reference>
<name>A0ABT1WM91_9LACT</name>
<keyword evidence="11 13" id="KW-0482">Metalloprotease</keyword>
<keyword evidence="4 13" id="KW-0812">Transmembrane</keyword>
<feature type="domain" description="AAA+ ATPase" evidence="16">
    <location>
        <begin position="228"/>
        <end position="367"/>
    </location>
</feature>
<feature type="binding site" evidence="13">
    <location>
        <position position="458"/>
    </location>
    <ligand>
        <name>Zn(2+)</name>
        <dbReference type="ChEBI" id="CHEBI:29105"/>
        <note>catalytic</note>
    </ligand>
</feature>
<keyword evidence="6 13" id="KW-0547">Nucleotide-binding</keyword>
<keyword evidence="8 13" id="KW-0862">Zinc</keyword>
<evidence type="ECO:0000256" key="10">
    <source>
        <dbReference type="ARBA" id="ARBA00022989"/>
    </source>
</evidence>
<evidence type="ECO:0000256" key="9">
    <source>
        <dbReference type="ARBA" id="ARBA00022840"/>
    </source>
</evidence>
<feature type="binding site" evidence="13">
    <location>
        <begin position="236"/>
        <end position="243"/>
    </location>
    <ligand>
        <name>ATP</name>
        <dbReference type="ChEBI" id="CHEBI:30616"/>
    </ligand>
</feature>
<evidence type="ECO:0000256" key="1">
    <source>
        <dbReference type="ARBA" id="ARBA00004370"/>
    </source>
</evidence>
<keyword evidence="18" id="KW-1185">Reference proteome</keyword>
<evidence type="ECO:0000256" key="4">
    <source>
        <dbReference type="ARBA" id="ARBA00022692"/>
    </source>
</evidence>
<protein>
    <recommendedName>
        <fullName evidence="13">ATP-dependent zinc metalloprotease FtsH</fullName>
        <ecNumber evidence="13">3.4.24.-</ecNumber>
    </recommendedName>
</protein>
<reference evidence="17" key="3">
    <citation type="journal article" date="2023" name="Microbiol. Resour. Announc.">
        <title>Draft Genome Sequence of Granulicatella sp. Strain S8, Isolated from a Marine Fish, Seriola quinqueradiata.</title>
        <authorList>
            <person name="Lee M."/>
            <person name="Farooq A."/>
            <person name="Jeong J.B."/>
            <person name="Jung M.Y."/>
        </authorList>
    </citation>
    <scope>NUCLEOTIDE SEQUENCE</scope>
    <source>
        <strain evidence="17">S8</strain>
    </source>
</reference>
<feature type="region of interest" description="Disordered" evidence="15">
    <location>
        <begin position="664"/>
        <end position="747"/>
    </location>
</feature>
<dbReference type="Pfam" id="PF01434">
    <property type="entry name" value="Peptidase_M41"/>
    <property type="match status" value="1"/>
</dbReference>
<evidence type="ECO:0000313" key="17">
    <source>
        <dbReference type="EMBL" id="MCQ9209641.1"/>
    </source>
</evidence>
<evidence type="ECO:0000256" key="7">
    <source>
        <dbReference type="ARBA" id="ARBA00022801"/>
    </source>
</evidence>
<dbReference type="InterPro" id="IPR011546">
    <property type="entry name" value="Pept_M41_FtsH_extracell"/>
</dbReference>
<dbReference type="InterPro" id="IPR037219">
    <property type="entry name" value="Peptidase_M41-like"/>
</dbReference>
<comment type="similarity">
    <text evidence="2 13">In the C-terminal section; belongs to the peptidase M41 family.</text>
</comment>
<dbReference type="InterPro" id="IPR003593">
    <property type="entry name" value="AAA+_ATPase"/>
</dbReference>
<evidence type="ECO:0000256" key="11">
    <source>
        <dbReference type="ARBA" id="ARBA00023049"/>
    </source>
</evidence>
<dbReference type="CDD" id="cd19501">
    <property type="entry name" value="RecA-like_FtsH"/>
    <property type="match status" value="1"/>
</dbReference>
<dbReference type="Gene3D" id="1.20.58.760">
    <property type="entry name" value="Peptidase M41"/>
    <property type="match status" value="1"/>
</dbReference>
<feature type="transmembrane region" description="Helical" evidence="13">
    <location>
        <begin position="140"/>
        <end position="162"/>
    </location>
</feature>
<evidence type="ECO:0000256" key="13">
    <source>
        <dbReference type="HAMAP-Rule" id="MF_01458"/>
    </source>
</evidence>
<evidence type="ECO:0000256" key="6">
    <source>
        <dbReference type="ARBA" id="ARBA00022741"/>
    </source>
</evidence>
<dbReference type="InterPro" id="IPR041569">
    <property type="entry name" value="AAA_lid_3"/>
</dbReference>
<dbReference type="NCBIfam" id="TIGR01241">
    <property type="entry name" value="FtsH_fam"/>
    <property type="match status" value="1"/>
</dbReference>
<dbReference type="Pfam" id="PF06480">
    <property type="entry name" value="FtsH_ext"/>
    <property type="match status" value="1"/>
</dbReference>
<gene>
    <name evidence="13 17" type="primary">ftsH</name>
    <name evidence="17" type="ORF">NPA36_03675</name>
</gene>
<keyword evidence="12 13" id="KW-0472">Membrane</keyword>
<comment type="cofactor">
    <cofactor evidence="13">
        <name>Zn(2+)</name>
        <dbReference type="ChEBI" id="CHEBI:29105"/>
    </cofactor>
    <text evidence="13">Binds 1 zinc ion per subunit.</text>
</comment>
<dbReference type="PROSITE" id="PS00674">
    <property type="entry name" value="AAA"/>
    <property type="match status" value="1"/>
</dbReference>
<comment type="subcellular location">
    <subcellularLocation>
        <location evidence="13">Cell membrane</location>
        <topology evidence="13">Multi-pass membrane protein</topology>
        <orientation evidence="13">Cytoplasmic side</orientation>
    </subcellularLocation>
    <subcellularLocation>
        <location evidence="1">Membrane</location>
    </subcellularLocation>
</comment>
<comment type="caution">
    <text evidence="17">The sequence shown here is derived from an EMBL/GenBank/DDBJ whole genome shotgun (WGS) entry which is preliminary data.</text>
</comment>
<dbReference type="PANTHER" id="PTHR23076:SF113">
    <property type="entry name" value="ATP-DEPENDENT ZINC METALLOPROTEASE FTSH 1, CHLOROPLASTIC-RELATED"/>
    <property type="match status" value="1"/>
</dbReference>
<keyword evidence="10 13" id="KW-1133">Transmembrane helix</keyword>
<comment type="function">
    <text evidence="13">Acts as a processive, ATP-dependent zinc metallopeptidase for both cytoplasmic and membrane proteins. Plays a role in the quality control of integral membrane proteins.</text>
</comment>
<reference evidence="17" key="2">
    <citation type="journal article" date="2023" name="Curr. Microbiol.">
        <title>Granulicatella seriolae sp. nov., a Novel Facultative Anaerobe Isolated from Yellowtail Marine Fish.</title>
        <authorList>
            <person name="Lee M."/>
            <person name="Choi Y.J."/>
            <person name="Farooq A."/>
            <person name="Jeong J.B."/>
            <person name="Jung M.Y."/>
        </authorList>
    </citation>
    <scope>NUCLEOTIDE SEQUENCE</scope>
    <source>
        <strain evidence="17">S8</strain>
    </source>
</reference>
<dbReference type="SUPFAM" id="SSF140990">
    <property type="entry name" value="FtsH protease domain-like"/>
    <property type="match status" value="1"/>
</dbReference>
<evidence type="ECO:0000256" key="14">
    <source>
        <dbReference type="RuleBase" id="RU003651"/>
    </source>
</evidence>
<evidence type="ECO:0000256" key="5">
    <source>
        <dbReference type="ARBA" id="ARBA00022723"/>
    </source>
</evidence>
<dbReference type="Pfam" id="PF17862">
    <property type="entry name" value="AAA_lid_3"/>
    <property type="match status" value="1"/>
</dbReference>
<dbReference type="InterPro" id="IPR003959">
    <property type="entry name" value="ATPase_AAA_core"/>
</dbReference>
<feature type="active site" evidence="13">
    <location>
        <position position="459"/>
    </location>
</feature>
<evidence type="ECO:0000256" key="15">
    <source>
        <dbReference type="SAM" id="MobiDB-lite"/>
    </source>
</evidence>
<comment type="subunit">
    <text evidence="13">Homohexamer.</text>
</comment>
<keyword evidence="3 13" id="KW-0645">Protease</keyword>
<evidence type="ECO:0000259" key="16">
    <source>
        <dbReference type="SMART" id="SM00382"/>
    </source>
</evidence>
<evidence type="ECO:0000256" key="3">
    <source>
        <dbReference type="ARBA" id="ARBA00022670"/>
    </source>
</evidence>
<feature type="binding site" evidence="13">
    <location>
        <position position="534"/>
    </location>
    <ligand>
        <name>Zn(2+)</name>
        <dbReference type="ChEBI" id="CHEBI:29105"/>
        <note>catalytic</note>
    </ligand>
</feature>
<comment type="similarity">
    <text evidence="14">Belongs to the AAA ATPase family.</text>
</comment>
<dbReference type="SMART" id="SM00382">
    <property type="entry name" value="AAA"/>
    <property type="match status" value="1"/>
</dbReference>
<evidence type="ECO:0000256" key="12">
    <source>
        <dbReference type="ARBA" id="ARBA00023136"/>
    </source>
</evidence>
<dbReference type="InterPro" id="IPR005936">
    <property type="entry name" value="FtsH"/>
</dbReference>
<evidence type="ECO:0000256" key="8">
    <source>
        <dbReference type="ARBA" id="ARBA00022833"/>
    </source>
</evidence>
<dbReference type="PANTHER" id="PTHR23076">
    <property type="entry name" value="METALLOPROTEASE M41 FTSH"/>
    <property type="match status" value="1"/>
</dbReference>
<dbReference type="InterPro" id="IPR027417">
    <property type="entry name" value="P-loop_NTPase"/>
</dbReference>
<dbReference type="InterPro" id="IPR000642">
    <property type="entry name" value="Peptidase_M41"/>
</dbReference>
<comment type="similarity">
    <text evidence="13">In the central section; belongs to the AAA ATPase family.</text>
</comment>
<feature type="compositionally biased region" description="Basic and acidic residues" evidence="15">
    <location>
        <begin position="664"/>
        <end position="701"/>
    </location>
</feature>